<evidence type="ECO:0000259" key="6">
    <source>
        <dbReference type="PROSITE" id="PS50066"/>
    </source>
</evidence>
<dbReference type="Pfam" id="PF00319">
    <property type="entry name" value="SRF-TF"/>
    <property type="match status" value="1"/>
</dbReference>
<dbReference type="GO" id="GO:0046983">
    <property type="term" value="F:protein dimerization activity"/>
    <property type="evidence" value="ECO:0007669"/>
    <property type="project" value="InterPro"/>
</dbReference>
<reference evidence="7 8" key="1">
    <citation type="submission" date="2012-08" db="EMBL/GenBank/DDBJ databases">
        <title>Oryza genome evolution.</title>
        <authorList>
            <person name="Wing R.A."/>
        </authorList>
    </citation>
    <scope>NUCLEOTIDE SEQUENCE</scope>
</reference>
<keyword evidence="8" id="KW-1185">Reference proteome</keyword>
<dbReference type="SUPFAM" id="SSF55455">
    <property type="entry name" value="SRF-like"/>
    <property type="match status" value="1"/>
</dbReference>
<dbReference type="FunFam" id="3.40.1810.10:FF:000006">
    <property type="entry name" value="Agamous-like MADS-box protein AGL62"/>
    <property type="match status" value="1"/>
</dbReference>
<keyword evidence="3" id="KW-0238">DNA-binding</keyword>
<dbReference type="InterPro" id="IPR036879">
    <property type="entry name" value="TF_MADSbox_sf"/>
</dbReference>
<sequence>MVKRKPRTGRKKIEIKRIDDAAARDVCFSKRRQGLFNKAGELSLLCDANIAIVVFSRTRKGFSFGHPSVDDVANRLASMTMGIADNPSVGGGSHDSGEMDRRHWRRRRVENETLEKEMGGHLIQTVNSEANLLGLDEVEELHYKLSVVHADISARRYQKLQDPKEARLTLPQPQPHMEMTRPSQFLHEEQTVVPTNAHLPGSNYGLIVEIDASCMLSSVQGGGGSRGSQNRQFGG</sequence>
<proteinExistence type="predicted"/>
<evidence type="ECO:0000256" key="1">
    <source>
        <dbReference type="ARBA" id="ARBA00004123"/>
    </source>
</evidence>
<dbReference type="GO" id="GO:0005634">
    <property type="term" value="C:nucleus"/>
    <property type="evidence" value="ECO:0007669"/>
    <property type="project" value="UniProtKB-SubCell"/>
</dbReference>
<dbReference type="Proteomes" id="UP000032180">
    <property type="component" value="Chromosome 5"/>
</dbReference>
<dbReference type="SMART" id="SM00432">
    <property type="entry name" value="MADS"/>
    <property type="match status" value="1"/>
</dbReference>
<evidence type="ECO:0000256" key="3">
    <source>
        <dbReference type="ARBA" id="ARBA00023125"/>
    </source>
</evidence>
<keyword evidence="2" id="KW-0805">Transcription regulation</keyword>
<dbReference type="AlphaFoldDB" id="A0A0D9WET4"/>
<name>A0A0D9WET4_9ORYZ</name>
<dbReference type="PANTHER" id="PTHR11945:SF782">
    <property type="entry name" value="OS11G0229900 PROTEIN"/>
    <property type="match status" value="1"/>
</dbReference>
<dbReference type="GO" id="GO:0000981">
    <property type="term" value="F:DNA-binding transcription factor activity, RNA polymerase II-specific"/>
    <property type="evidence" value="ECO:0007669"/>
    <property type="project" value="TreeGrafter"/>
</dbReference>
<organism evidence="7 8">
    <name type="scientific">Leersia perrieri</name>
    <dbReference type="NCBI Taxonomy" id="77586"/>
    <lineage>
        <taxon>Eukaryota</taxon>
        <taxon>Viridiplantae</taxon>
        <taxon>Streptophyta</taxon>
        <taxon>Embryophyta</taxon>
        <taxon>Tracheophyta</taxon>
        <taxon>Spermatophyta</taxon>
        <taxon>Magnoliopsida</taxon>
        <taxon>Liliopsida</taxon>
        <taxon>Poales</taxon>
        <taxon>Poaceae</taxon>
        <taxon>BOP clade</taxon>
        <taxon>Oryzoideae</taxon>
        <taxon>Oryzeae</taxon>
        <taxon>Oryzinae</taxon>
        <taxon>Leersia</taxon>
    </lineage>
</organism>
<dbReference type="PANTHER" id="PTHR11945">
    <property type="entry name" value="MADS BOX PROTEIN"/>
    <property type="match status" value="1"/>
</dbReference>
<reference evidence="7" key="3">
    <citation type="submission" date="2015-04" db="UniProtKB">
        <authorList>
            <consortium name="EnsemblPlants"/>
        </authorList>
    </citation>
    <scope>IDENTIFICATION</scope>
</reference>
<dbReference type="EnsemblPlants" id="LPERR05G08450.1">
    <property type="protein sequence ID" value="LPERR05G08450.1"/>
    <property type="gene ID" value="LPERR05G08450"/>
</dbReference>
<dbReference type="Gramene" id="LPERR05G08450.1">
    <property type="protein sequence ID" value="LPERR05G08450.1"/>
    <property type="gene ID" value="LPERR05G08450"/>
</dbReference>
<comment type="subcellular location">
    <subcellularLocation>
        <location evidence="1">Nucleus</location>
    </subcellularLocation>
</comment>
<dbReference type="GO" id="GO:0000978">
    <property type="term" value="F:RNA polymerase II cis-regulatory region sequence-specific DNA binding"/>
    <property type="evidence" value="ECO:0007669"/>
    <property type="project" value="TreeGrafter"/>
</dbReference>
<keyword evidence="5" id="KW-0539">Nucleus</keyword>
<keyword evidence="4" id="KW-0804">Transcription</keyword>
<reference evidence="8" key="2">
    <citation type="submission" date="2013-12" db="EMBL/GenBank/DDBJ databases">
        <authorList>
            <person name="Yu Y."/>
            <person name="Lee S."/>
            <person name="de Baynast K."/>
            <person name="Wissotski M."/>
            <person name="Liu L."/>
            <person name="Talag J."/>
            <person name="Goicoechea J."/>
            <person name="Angelova A."/>
            <person name="Jetty R."/>
            <person name="Kudrna D."/>
            <person name="Golser W."/>
            <person name="Rivera L."/>
            <person name="Zhang J."/>
            <person name="Wing R."/>
        </authorList>
    </citation>
    <scope>NUCLEOTIDE SEQUENCE</scope>
</reference>
<evidence type="ECO:0000256" key="5">
    <source>
        <dbReference type="ARBA" id="ARBA00023242"/>
    </source>
</evidence>
<evidence type="ECO:0000256" key="2">
    <source>
        <dbReference type="ARBA" id="ARBA00023015"/>
    </source>
</evidence>
<evidence type="ECO:0000256" key="4">
    <source>
        <dbReference type="ARBA" id="ARBA00023163"/>
    </source>
</evidence>
<evidence type="ECO:0000313" key="8">
    <source>
        <dbReference type="Proteomes" id="UP000032180"/>
    </source>
</evidence>
<evidence type="ECO:0000313" key="7">
    <source>
        <dbReference type="EnsemblPlants" id="LPERR05G08450.1"/>
    </source>
</evidence>
<protein>
    <recommendedName>
        <fullName evidence="6">MADS-box domain-containing protein</fullName>
    </recommendedName>
</protein>
<dbReference type="Gene3D" id="3.40.1810.10">
    <property type="entry name" value="Transcription factor, MADS-box"/>
    <property type="match status" value="1"/>
</dbReference>
<accession>A0A0D9WET4</accession>
<feature type="domain" description="MADS-box" evidence="6">
    <location>
        <begin position="8"/>
        <end position="68"/>
    </location>
</feature>
<dbReference type="HOGENOM" id="CLU_053053_5_6_1"/>
<dbReference type="STRING" id="77586.A0A0D9WET4"/>
<dbReference type="PRINTS" id="PR00404">
    <property type="entry name" value="MADSDOMAIN"/>
</dbReference>
<dbReference type="eggNOG" id="KOG0014">
    <property type="taxonomic scope" value="Eukaryota"/>
</dbReference>
<dbReference type="InterPro" id="IPR002100">
    <property type="entry name" value="TF_MADSbox"/>
</dbReference>
<dbReference type="PROSITE" id="PS50066">
    <property type="entry name" value="MADS_BOX_2"/>
    <property type="match status" value="1"/>
</dbReference>